<feature type="region of interest" description="Disordered" evidence="5">
    <location>
        <begin position="55"/>
        <end position="81"/>
    </location>
</feature>
<keyword evidence="4" id="KW-0175">Coiled coil</keyword>
<feature type="domain" description="ABC transporter" evidence="6">
    <location>
        <begin position="326"/>
        <end position="532"/>
    </location>
</feature>
<evidence type="ECO:0000256" key="3">
    <source>
        <dbReference type="ARBA" id="ARBA00022840"/>
    </source>
</evidence>
<proteinExistence type="predicted"/>
<keyword evidence="1" id="KW-0677">Repeat</keyword>
<dbReference type="Proteomes" id="UP000469215">
    <property type="component" value="Unassembled WGS sequence"/>
</dbReference>
<feature type="coiled-coil region" evidence="4">
    <location>
        <begin position="260"/>
        <end position="304"/>
    </location>
</feature>
<dbReference type="PROSITE" id="PS00211">
    <property type="entry name" value="ABC_TRANSPORTER_1"/>
    <property type="match status" value="2"/>
</dbReference>
<gene>
    <name evidence="7" type="ORF">GSY69_03030</name>
</gene>
<dbReference type="CDD" id="cd03221">
    <property type="entry name" value="ABCF_EF-3"/>
    <property type="match status" value="2"/>
</dbReference>
<dbReference type="GO" id="GO:0005524">
    <property type="term" value="F:ATP binding"/>
    <property type="evidence" value="ECO:0007669"/>
    <property type="project" value="UniProtKB-KW"/>
</dbReference>
<evidence type="ECO:0000256" key="5">
    <source>
        <dbReference type="SAM" id="MobiDB-lite"/>
    </source>
</evidence>
<evidence type="ECO:0000313" key="8">
    <source>
        <dbReference type="Proteomes" id="UP000469215"/>
    </source>
</evidence>
<evidence type="ECO:0000259" key="6">
    <source>
        <dbReference type="PROSITE" id="PS50893"/>
    </source>
</evidence>
<protein>
    <submittedName>
        <fullName evidence="7">ATP-binding cassette domain-containing protein</fullName>
    </submittedName>
</protein>
<dbReference type="GO" id="GO:0016887">
    <property type="term" value="F:ATP hydrolysis activity"/>
    <property type="evidence" value="ECO:0007669"/>
    <property type="project" value="InterPro"/>
</dbReference>
<sequence>MIAAHDLEVVVGSRTLMSGVSFRVDTGDRVGLVGRNGAGKTTLTKVLMDEFAPEGGTVTRSGSTGYLPQDPRSGDPKATGKERILSARSLDVLARRMRRTEEQMSSPDEKTMVKAIEKYPRVEAEFVAAGGYAAESEALTIAANLGLGADLLEQEIQTLSGGQRRRVELARILFEGPDIMILDEPTNHLDAESVLWLRDYLKVYSGGLIIISHDLDLIEEVVNKVFFLDGNRQVIDIYAMGYRQYLKQREADERRRRRERTNVEKKAAALNAQADKMRAKATKTVAAQNMAKRAERMLSGLEAERAADKVAHLRFPAPAACGRVPLTADGLSKSYGSTEVFTGVDLAIDRGTRVVVLGFNGAGKTTLLKLLAGIEAPDSGAVVPGHGLKLGYYAQEHETLDTDRTVLENMRSAAPDLDDTGVRTVLGSFLFSGDDVHKPAGVLSGGEKTRLALATLVVSSANVLLLDEPTNNLDPASREEILSAIRRYEGAIVLVTHDEGAVSALDPDRVLLLPDADEDLWNDGYLDLVTLA</sequence>
<evidence type="ECO:0000256" key="1">
    <source>
        <dbReference type="ARBA" id="ARBA00022737"/>
    </source>
</evidence>
<dbReference type="Pfam" id="PF12848">
    <property type="entry name" value="ABC_tran_Xtn"/>
    <property type="match status" value="1"/>
</dbReference>
<dbReference type="PROSITE" id="PS50893">
    <property type="entry name" value="ABC_TRANSPORTER_2"/>
    <property type="match status" value="2"/>
</dbReference>
<dbReference type="InterPro" id="IPR017871">
    <property type="entry name" value="ABC_transporter-like_CS"/>
</dbReference>
<keyword evidence="2" id="KW-0547">Nucleotide-binding</keyword>
<dbReference type="Gene3D" id="3.40.50.300">
    <property type="entry name" value="P-loop containing nucleotide triphosphate hydrolases"/>
    <property type="match status" value="2"/>
</dbReference>
<organism evidence="7 8">
    <name type="scientific">Brevibacterium rongguiense</name>
    <dbReference type="NCBI Taxonomy" id="2695267"/>
    <lineage>
        <taxon>Bacteria</taxon>
        <taxon>Bacillati</taxon>
        <taxon>Actinomycetota</taxon>
        <taxon>Actinomycetes</taxon>
        <taxon>Micrococcales</taxon>
        <taxon>Brevibacteriaceae</taxon>
        <taxon>Brevibacterium</taxon>
    </lineage>
</organism>
<dbReference type="InterPro" id="IPR003439">
    <property type="entry name" value="ABC_transporter-like_ATP-bd"/>
</dbReference>
<name>A0A6N9H4J2_9MICO</name>
<reference evidence="7 8" key="1">
    <citation type="submission" date="2020-01" db="EMBL/GenBank/DDBJ databases">
        <authorList>
            <person name="Deng T."/>
        </authorList>
    </citation>
    <scope>NUCLEOTIDE SEQUENCE [LARGE SCALE GENOMIC DNA]</scope>
    <source>
        <strain evidence="7 8">5221</strain>
    </source>
</reference>
<dbReference type="InterPro" id="IPR050611">
    <property type="entry name" value="ABCF"/>
</dbReference>
<dbReference type="PANTHER" id="PTHR19211">
    <property type="entry name" value="ATP-BINDING TRANSPORT PROTEIN-RELATED"/>
    <property type="match status" value="1"/>
</dbReference>
<dbReference type="AlphaFoldDB" id="A0A6N9H4J2"/>
<dbReference type="InterPro" id="IPR032781">
    <property type="entry name" value="ABC_tran_Xtn"/>
</dbReference>
<dbReference type="InterPro" id="IPR027417">
    <property type="entry name" value="P-loop_NTPase"/>
</dbReference>
<dbReference type="SMART" id="SM00382">
    <property type="entry name" value="AAA"/>
    <property type="match status" value="2"/>
</dbReference>
<accession>A0A6N9H4J2</accession>
<dbReference type="Pfam" id="PF00005">
    <property type="entry name" value="ABC_tran"/>
    <property type="match status" value="2"/>
</dbReference>
<dbReference type="InterPro" id="IPR003593">
    <property type="entry name" value="AAA+_ATPase"/>
</dbReference>
<feature type="domain" description="ABC transporter" evidence="6">
    <location>
        <begin position="2"/>
        <end position="259"/>
    </location>
</feature>
<dbReference type="SUPFAM" id="SSF52540">
    <property type="entry name" value="P-loop containing nucleoside triphosphate hydrolases"/>
    <property type="match status" value="2"/>
</dbReference>
<dbReference type="FunFam" id="3.40.50.300:FF:000944">
    <property type="entry name" value="Macrolide ABC transporter ATP-binding protein"/>
    <property type="match status" value="1"/>
</dbReference>
<comment type="caution">
    <text evidence="7">The sequence shown here is derived from an EMBL/GenBank/DDBJ whole genome shotgun (WGS) entry which is preliminary data.</text>
</comment>
<dbReference type="PANTHER" id="PTHR19211:SF14">
    <property type="entry name" value="ATP-BINDING CASSETTE SUB-FAMILY F MEMBER 1"/>
    <property type="match status" value="1"/>
</dbReference>
<evidence type="ECO:0000256" key="4">
    <source>
        <dbReference type="SAM" id="Coils"/>
    </source>
</evidence>
<dbReference type="EMBL" id="WWEQ01000007">
    <property type="protein sequence ID" value="MYM18978.1"/>
    <property type="molecule type" value="Genomic_DNA"/>
</dbReference>
<evidence type="ECO:0000256" key="2">
    <source>
        <dbReference type="ARBA" id="ARBA00022741"/>
    </source>
</evidence>
<feature type="compositionally biased region" description="Basic and acidic residues" evidence="5">
    <location>
        <begin position="72"/>
        <end position="81"/>
    </location>
</feature>
<keyword evidence="8" id="KW-1185">Reference proteome</keyword>
<evidence type="ECO:0000313" key="7">
    <source>
        <dbReference type="EMBL" id="MYM18978.1"/>
    </source>
</evidence>
<keyword evidence="3 7" id="KW-0067">ATP-binding</keyword>
<dbReference type="FunFam" id="3.40.50.300:FF:000597">
    <property type="entry name" value="ABC transporter ATP-binding protein"/>
    <property type="match status" value="1"/>
</dbReference>
<dbReference type="RefSeq" id="WP_160952411.1">
    <property type="nucleotide sequence ID" value="NZ_WWEQ01000007.1"/>
</dbReference>